<dbReference type="Pfam" id="PF00005">
    <property type="entry name" value="ABC_tran"/>
    <property type="match status" value="1"/>
</dbReference>
<dbReference type="GO" id="GO:0016887">
    <property type="term" value="F:ATP hydrolysis activity"/>
    <property type="evidence" value="ECO:0007669"/>
    <property type="project" value="InterPro"/>
</dbReference>
<comment type="caution">
    <text evidence="2">The sequence shown here is derived from an EMBL/GenBank/DDBJ whole genome shotgun (WGS) entry which is preliminary data.</text>
</comment>
<dbReference type="PANTHER" id="PTHR24221">
    <property type="entry name" value="ATP-BINDING CASSETTE SUB-FAMILY B"/>
    <property type="match status" value="1"/>
</dbReference>
<dbReference type="STRING" id="74557.A0A1V9Y7M3"/>
<protein>
    <submittedName>
        <fullName evidence="2">Metal ABC transporter permease</fullName>
    </submittedName>
</protein>
<organism evidence="2 3">
    <name type="scientific">Thraustotheca clavata</name>
    <dbReference type="NCBI Taxonomy" id="74557"/>
    <lineage>
        <taxon>Eukaryota</taxon>
        <taxon>Sar</taxon>
        <taxon>Stramenopiles</taxon>
        <taxon>Oomycota</taxon>
        <taxon>Saprolegniomycetes</taxon>
        <taxon>Saprolegniales</taxon>
        <taxon>Achlyaceae</taxon>
        <taxon>Thraustotheca</taxon>
    </lineage>
</organism>
<name>A0A1V9Y7M3_9STRA</name>
<dbReference type="GO" id="GO:0005524">
    <property type="term" value="F:ATP binding"/>
    <property type="evidence" value="ECO:0007669"/>
    <property type="project" value="InterPro"/>
</dbReference>
<dbReference type="Gene3D" id="3.40.50.300">
    <property type="entry name" value="P-loop containing nucleotide triphosphate hydrolases"/>
    <property type="match status" value="1"/>
</dbReference>
<gene>
    <name evidence="2" type="ORF">THRCLA_23310</name>
</gene>
<dbReference type="GO" id="GO:0042626">
    <property type="term" value="F:ATPase-coupled transmembrane transporter activity"/>
    <property type="evidence" value="ECO:0007669"/>
    <property type="project" value="TreeGrafter"/>
</dbReference>
<dbReference type="InterPro" id="IPR039421">
    <property type="entry name" value="Type_1_exporter"/>
</dbReference>
<dbReference type="OrthoDB" id="6500128at2759"/>
<sequence>MTLPLGFQTRVGERGLKLSGGDKQRVAIARALLENPRIMILHEATSALDSKIEQKIHNNIIEAYSNQTTIIMTHRLSTVQHAHEIIELDKFEIIDKGSHD</sequence>
<reference evidence="2 3" key="1">
    <citation type="journal article" date="2014" name="Genome Biol. Evol.">
        <title>The secreted proteins of Achlya hypogyna and Thraustotheca clavata identify the ancestral oomycete secretome and reveal gene acquisitions by horizontal gene transfer.</title>
        <authorList>
            <person name="Misner I."/>
            <person name="Blouin N."/>
            <person name="Leonard G."/>
            <person name="Richards T.A."/>
            <person name="Lane C.E."/>
        </authorList>
    </citation>
    <scope>NUCLEOTIDE SEQUENCE [LARGE SCALE GENOMIC DNA]</scope>
    <source>
        <strain evidence="2 3">ATCC 34112</strain>
    </source>
</reference>
<keyword evidence="3" id="KW-1185">Reference proteome</keyword>
<dbReference type="SUPFAM" id="SSF52540">
    <property type="entry name" value="P-loop containing nucleoside triphosphate hydrolases"/>
    <property type="match status" value="1"/>
</dbReference>
<accession>A0A1V9Y7M3</accession>
<dbReference type="InterPro" id="IPR003439">
    <property type="entry name" value="ABC_transporter-like_ATP-bd"/>
</dbReference>
<dbReference type="EMBL" id="JNBS01004916">
    <property type="protein sequence ID" value="OQR81716.1"/>
    <property type="molecule type" value="Genomic_DNA"/>
</dbReference>
<evidence type="ECO:0000313" key="3">
    <source>
        <dbReference type="Proteomes" id="UP000243217"/>
    </source>
</evidence>
<feature type="domain" description="ABC transporter" evidence="1">
    <location>
        <begin position="8"/>
        <end position="46"/>
    </location>
</feature>
<dbReference type="AlphaFoldDB" id="A0A1V9Y7M3"/>
<proteinExistence type="predicted"/>
<evidence type="ECO:0000259" key="1">
    <source>
        <dbReference type="Pfam" id="PF00005"/>
    </source>
</evidence>
<dbReference type="Proteomes" id="UP000243217">
    <property type="component" value="Unassembled WGS sequence"/>
</dbReference>
<dbReference type="InterPro" id="IPR027417">
    <property type="entry name" value="P-loop_NTPase"/>
</dbReference>
<evidence type="ECO:0000313" key="2">
    <source>
        <dbReference type="EMBL" id="OQR81716.1"/>
    </source>
</evidence>
<dbReference type="PANTHER" id="PTHR24221:SF654">
    <property type="entry name" value="ATP-BINDING CASSETTE SUB-FAMILY B MEMBER 6"/>
    <property type="match status" value="1"/>
</dbReference>